<dbReference type="GeneID" id="98069524"/>
<feature type="transmembrane region" description="Helical" evidence="1">
    <location>
        <begin position="166"/>
        <end position="197"/>
    </location>
</feature>
<dbReference type="PATRIC" id="fig|742817.3.peg.2095"/>
<feature type="transmembrane region" description="Helical" evidence="1">
    <location>
        <begin position="217"/>
        <end position="235"/>
    </location>
</feature>
<feature type="transmembrane region" description="Helical" evidence="1">
    <location>
        <begin position="21"/>
        <end position="40"/>
    </location>
</feature>
<feature type="transmembrane region" description="Helical" evidence="1">
    <location>
        <begin position="132"/>
        <end position="154"/>
    </location>
</feature>
<dbReference type="STRING" id="742817.HMPREF9449_01967"/>
<dbReference type="AlphaFoldDB" id="H1DJ95"/>
<keyword evidence="1" id="KW-0472">Membrane</keyword>
<name>H1DJ95_9BACT</name>
<dbReference type="GO" id="GO:0005886">
    <property type="term" value="C:plasma membrane"/>
    <property type="evidence" value="ECO:0007669"/>
    <property type="project" value="UniProtKB-SubCell"/>
</dbReference>
<keyword evidence="3" id="KW-1185">Reference proteome</keyword>
<dbReference type="Proteomes" id="UP000004892">
    <property type="component" value="Unassembled WGS sequence"/>
</dbReference>
<reference evidence="2 3" key="1">
    <citation type="submission" date="2012-01" db="EMBL/GenBank/DDBJ databases">
        <title>The Genome Sequence of Odoribacter laneus YIT 12061.</title>
        <authorList>
            <consortium name="The Broad Institute Genome Sequencing Platform"/>
            <person name="Earl A."/>
            <person name="Ward D."/>
            <person name="Feldgarden M."/>
            <person name="Gevers D."/>
            <person name="Morotomi M."/>
            <person name="Young S.K."/>
            <person name="Zeng Q."/>
            <person name="Gargeya S."/>
            <person name="Fitzgerald M."/>
            <person name="Haas B."/>
            <person name="Abouelleil A."/>
            <person name="Alvarado L."/>
            <person name="Arachchi H.M."/>
            <person name="Berlin A."/>
            <person name="Chapman S.B."/>
            <person name="Gearin G."/>
            <person name="Goldberg J."/>
            <person name="Griggs A."/>
            <person name="Gujja S."/>
            <person name="Hansen M."/>
            <person name="Heiman D."/>
            <person name="Howarth C."/>
            <person name="Larimer J."/>
            <person name="Lui A."/>
            <person name="MacDonald P.J.P."/>
            <person name="McCowen C."/>
            <person name="Montmayeur A."/>
            <person name="Murphy C."/>
            <person name="Neiman D."/>
            <person name="Pearson M."/>
            <person name="Priest M."/>
            <person name="Roberts A."/>
            <person name="Saif S."/>
            <person name="Shea T."/>
            <person name="Sisk P."/>
            <person name="Stolte C."/>
            <person name="Sykes S."/>
            <person name="Wortman J."/>
            <person name="Nusbaum C."/>
            <person name="Birren B."/>
        </authorList>
    </citation>
    <scope>NUCLEOTIDE SEQUENCE [LARGE SCALE GENOMIC DNA]</scope>
    <source>
        <strain evidence="2 3">YIT 12061</strain>
    </source>
</reference>
<organism evidence="2 3">
    <name type="scientific">Odoribacter laneus YIT 12061</name>
    <dbReference type="NCBI Taxonomy" id="742817"/>
    <lineage>
        <taxon>Bacteria</taxon>
        <taxon>Pseudomonadati</taxon>
        <taxon>Bacteroidota</taxon>
        <taxon>Bacteroidia</taxon>
        <taxon>Bacteroidales</taxon>
        <taxon>Odoribacteraceae</taxon>
        <taxon>Odoribacter</taxon>
    </lineage>
</organism>
<feature type="transmembrane region" description="Helical" evidence="1">
    <location>
        <begin position="52"/>
        <end position="70"/>
    </location>
</feature>
<evidence type="ECO:0000313" key="3">
    <source>
        <dbReference type="Proteomes" id="UP000004892"/>
    </source>
</evidence>
<comment type="caution">
    <text evidence="2">The sequence shown here is derived from an EMBL/GenBank/DDBJ whole genome shotgun (WGS) entry which is preliminary data.</text>
</comment>
<dbReference type="Pfam" id="PF12679">
    <property type="entry name" value="ABC2_membrane_2"/>
    <property type="match status" value="1"/>
</dbReference>
<feature type="transmembrane region" description="Helical" evidence="1">
    <location>
        <begin position="101"/>
        <end position="120"/>
    </location>
</feature>
<evidence type="ECO:0000313" key="2">
    <source>
        <dbReference type="EMBL" id="EHP46350.1"/>
    </source>
</evidence>
<evidence type="ECO:0000256" key="1">
    <source>
        <dbReference type="SAM" id="Phobius"/>
    </source>
</evidence>
<sequence>MKTIKIIIGKELNTAFNSWSIYTGYLLFFCICGFICWLSVSNIFSLGQANMMPFFTVINWTTFFLIHALTMKSVADEKKNGTLELLLTKPIRTNQLIAGKFWSQLFIVLIALVLTLPYYFTMAFLGHIDHGAVILGYFGLVCISSCYISIGIFASSFAKTPVTAFFISLGIGLCFQLLFGILAQQFSSGLAAGLFTYLSISEHFDSLSRGILDSRDVIYFISVIVLFLSLSKLFICKTRF</sequence>
<dbReference type="eggNOG" id="COG1277">
    <property type="taxonomic scope" value="Bacteria"/>
</dbReference>
<dbReference type="EMBL" id="ADMC01000025">
    <property type="protein sequence ID" value="EHP46350.1"/>
    <property type="molecule type" value="Genomic_DNA"/>
</dbReference>
<keyword evidence="1" id="KW-0812">Transmembrane</keyword>
<accession>H1DJ95</accession>
<keyword evidence="1" id="KW-1133">Transmembrane helix</keyword>
<evidence type="ECO:0008006" key="4">
    <source>
        <dbReference type="Google" id="ProtNLM"/>
    </source>
</evidence>
<dbReference type="GO" id="GO:0140359">
    <property type="term" value="F:ABC-type transporter activity"/>
    <property type="evidence" value="ECO:0007669"/>
    <property type="project" value="InterPro"/>
</dbReference>
<dbReference type="HOGENOM" id="CLU_081003_0_0_10"/>
<proteinExistence type="predicted"/>
<gene>
    <name evidence="2" type="ORF">HMPREF9449_01967</name>
</gene>
<dbReference type="RefSeq" id="WP_009137114.1">
    <property type="nucleotide sequence ID" value="NZ_JH594596.1"/>
</dbReference>
<protein>
    <recommendedName>
        <fullName evidence="4">ABC-2 type transporter domain-containing protein</fullName>
    </recommendedName>
</protein>
<dbReference type="PANTHER" id="PTHR43471">
    <property type="entry name" value="ABC TRANSPORTER PERMEASE"/>
    <property type="match status" value="1"/>
</dbReference>